<sequence>MHVHNKRSNLSDLLSRRLMDFLMVPLGFMILSLWLPVHSIYQSLGSGVPTGRKQKGSSDGVENFDKYN</sequence>
<evidence type="ECO:0000256" key="2">
    <source>
        <dbReference type="SAM" id="Phobius"/>
    </source>
</evidence>
<organism evidence="3">
    <name type="scientific">Schistosoma curassoni</name>
    <dbReference type="NCBI Taxonomy" id="6186"/>
    <lineage>
        <taxon>Eukaryota</taxon>
        <taxon>Metazoa</taxon>
        <taxon>Spiralia</taxon>
        <taxon>Lophotrochozoa</taxon>
        <taxon>Platyhelminthes</taxon>
        <taxon>Trematoda</taxon>
        <taxon>Digenea</taxon>
        <taxon>Strigeidida</taxon>
        <taxon>Schistosomatoidea</taxon>
        <taxon>Schistosomatidae</taxon>
        <taxon>Schistosoma</taxon>
    </lineage>
</organism>
<feature type="transmembrane region" description="Helical" evidence="2">
    <location>
        <begin position="21"/>
        <end position="41"/>
    </location>
</feature>
<evidence type="ECO:0000313" key="3">
    <source>
        <dbReference type="WBParaSite" id="SCUD_0000954101-mRNA-1"/>
    </source>
</evidence>
<keyword evidence="2" id="KW-1133">Transmembrane helix</keyword>
<dbReference type="AlphaFoldDB" id="A0A183K3H5"/>
<accession>A0A183K3H5</accession>
<protein>
    <submittedName>
        <fullName evidence="3">Ovule protein</fullName>
    </submittedName>
</protein>
<evidence type="ECO:0000256" key="1">
    <source>
        <dbReference type="SAM" id="MobiDB-lite"/>
    </source>
</evidence>
<dbReference type="WBParaSite" id="SCUD_0000954101-mRNA-1">
    <property type="protein sequence ID" value="SCUD_0000954101-mRNA-1"/>
    <property type="gene ID" value="SCUD_0000954101"/>
</dbReference>
<keyword evidence="2" id="KW-0812">Transmembrane</keyword>
<reference evidence="3" key="1">
    <citation type="submission" date="2016-06" db="UniProtKB">
        <authorList>
            <consortium name="WormBaseParasite"/>
        </authorList>
    </citation>
    <scope>IDENTIFICATION</scope>
</reference>
<feature type="region of interest" description="Disordered" evidence="1">
    <location>
        <begin position="45"/>
        <end position="68"/>
    </location>
</feature>
<proteinExistence type="predicted"/>
<keyword evidence="2" id="KW-0472">Membrane</keyword>
<name>A0A183K3H5_9TREM</name>